<accession>A0A2T1NGK3</accession>
<dbReference type="InterPro" id="IPR013785">
    <property type="entry name" value="Aldolase_TIM"/>
</dbReference>
<dbReference type="EC" id="4.3.2.10" evidence="11"/>
<dbReference type="OrthoDB" id="9781903at2"/>
<evidence type="ECO:0000256" key="9">
    <source>
        <dbReference type="ARBA" id="ARBA00025475"/>
    </source>
</evidence>
<comment type="subunit">
    <text evidence="4 11">Heterodimer of HisH and HisF.</text>
</comment>
<dbReference type="UniPathway" id="UPA00031">
    <property type="reaction ID" value="UER00010"/>
</dbReference>
<dbReference type="InterPro" id="IPR050064">
    <property type="entry name" value="IGPS_HisA/HisF"/>
</dbReference>
<dbReference type="SUPFAM" id="SSF51366">
    <property type="entry name" value="Ribulose-phoshate binding barrel"/>
    <property type="match status" value="1"/>
</dbReference>
<dbReference type="FunFam" id="3.20.20.70:FF:000006">
    <property type="entry name" value="Imidazole glycerol phosphate synthase subunit HisF"/>
    <property type="match status" value="1"/>
</dbReference>
<evidence type="ECO:0000256" key="3">
    <source>
        <dbReference type="ARBA" id="ARBA00009667"/>
    </source>
</evidence>
<gene>
    <name evidence="11" type="primary">hisF</name>
    <name evidence="13" type="ORF">C7H61_05295</name>
</gene>
<sequence>MLTKRIIPCLDIKNGRTVKGVNFVNLRDAGDPVELAKQYAVKGADELVFLDISATLEGRKTMIEMVLKVAEQVNIPFTVGGGISSVEDVDVLLKSGADKISVNSSAVKRPELVNELSSKFGSQCVVVAIDAKQVNGQWKVHLAGGSIPTELDLIDWAKEVETRGAGEILFTSMNNDGTKNGFANEALAKLSDTVNIPIIASGGAGTIQHFTDTFKVGKADAALAASVFHFGEIEIKDLKEELKQEGISVRL</sequence>
<evidence type="ECO:0000256" key="5">
    <source>
        <dbReference type="ARBA" id="ARBA00022490"/>
    </source>
</evidence>
<comment type="pathway">
    <text evidence="2 11">Amino-acid biosynthesis; L-histidine biosynthesis; L-histidine from 5-phospho-alpha-D-ribose 1-diphosphate: step 5/9.</text>
</comment>
<dbReference type="GO" id="GO:0000105">
    <property type="term" value="P:L-histidine biosynthetic process"/>
    <property type="evidence" value="ECO:0007669"/>
    <property type="project" value="UniProtKB-UniRule"/>
</dbReference>
<name>A0A2T1NGK3_9FLAO</name>
<dbReference type="CDD" id="cd04731">
    <property type="entry name" value="HisF"/>
    <property type="match status" value="1"/>
</dbReference>
<evidence type="ECO:0000256" key="12">
    <source>
        <dbReference type="RuleBase" id="RU003657"/>
    </source>
</evidence>
<comment type="similarity">
    <text evidence="3 11 12">Belongs to the HisA/HisF family.</text>
</comment>
<comment type="subcellular location">
    <subcellularLocation>
        <location evidence="1 11">Cytoplasm</location>
    </subcellularLocation>
</comment>
<dbReference type="RefSeq" id="WP_106677774.1">
    <property type="nucleotide sequence ID" value="NZ_JACHWV010000001.1"/>
</dbReference>
<evidence type="ECO:0000256" key="4">
    <source>
        <dbReference type="ARBA" id="ARBA00011152"/>
    </source>
</evidence>
<dbReference type="GO" id="GO:0005737">
    <property type="term" value="C:cytoplasm"/>
    <property type="evidence" value="ECO:0007669"/>
    <property type="project" value="UniProtKB-SubCell"/>
</dbReference>
<dbReference type="Gene3D" id="3.20.20.70">
    <property type="entry name" value="Aldolase class I"/>
    <property type="match status" value="1"/>
</dbReference>
<keyword evidence="7 11" id="KW-0368">Histidine biosynthesis</keyword>
<reference evidence="13 14" key="1">
    <citation type="submission" date="2018-03" db="EMBL/GenBank/DDBJ databases">
        <title>Mesoflavibacter sp. HG37 and Mesoflavibacter sp. HG96 sp.nov., two marine bacteria isolated from seawater of Western Pacific Ocean.</title>
        <authorList>
            <person name="Cheng H."/>
            <person name="Wu Y.-H."/>
            <person name="Guo L.-L."/>
            <person name="Xu X.-W."/>
        </authorList>
    </citation>
    <scope>NUCLEOTIDE SEQUENCE [LARGE SCALE GENOMIC DNA]</scope>
    <source>
        <strain evidence="13 14">KCTC 42117</strain>
    </source>
</reference>
<proteinExistence type="inferred from homology"/>
<dbReference type="Proteomes" id="UP000238430">
    <property type="component" value="Unassembled WGS sequence"/>
</dbReference>
<evidence type="ECO:0000313" key="13">
    <source>
        <dbReference type="EMBL" id="PSG91993.1"/>
    </source>
</evidence>
<organism evidence="13 14">
    <name type="scientific">Mesoflavibacter zeaxanthinifaciens subsp. sabulilitoris</name>
    <dbReference type="NCBI Taxonomy" id="1520893"/>
    <lineage>
        <taxon>Bacteria</taxon>
        <taxon>Pseudomonadati</taxon>
        <taxon>Bacteroidota</taxon>
        <taxon>Flavobacteriia</taxon>
        <taxon>Flavobacteriales</taxon>
        <taxon>Flavobacteriaceae</taxon>
        <taxon>Mesoflavibacter</taxon>
    </lineage>
</organism>
<dbReference type="InterPro" id="IPR004651">
    <property type="entry name" value="HisF"/>
</dbReference>
<evidence type="ECO:0000256" key="1">
    <source>
        <dbReference type="ARBA" id="ARBA00004496"/>
    </source>
</evidence>
<dbReference type="InterPro" id="IPR006062">
    <property type="entry name" value="His_biosynth"/>
</dbReference>
<dbReference type="NCBIfam" id="TIGR00735">
    <property type="entry name" value="hisF"/>
    <property type="match status" value="1"/>
</dbReference>
<feature type="active site" evidence="11">
    <location>
        <position position="130"/>
    </location>
</feature>
<evidence type="ECO:0000256" key="2">
    <source>
        <dbReference type="ARBA" id="ARBA00005091"/>
    </source>
</evidence>
<protein>
    <recommendedName>
        <fullName evidence="11">Imidazole glycerol phosphate synthase subunit HisF</fullName>
        <ecNumber evidence="11">4.3.2.10</ecNumber>
    </recommendedName>
    <alternativeName>
        <fullName evidence="11">IGP synthase cyclase subunit</fullName>
    </alternativeName>
    <alternativeName>
        <fullName evidence="11">IGP synthase subunit HisF</fullName>
    </alternativeName>
    <alternativeName>
        <fullName evidence="11">ImGP synthase subunit HisF</fullName>
        <shortName evidence="11">IGPS subunit HisF</shortName>
    </alternativeName>
</protein>
<keyword evidence="8 11" id="KW-0456">Lyase</keyword>
<dbReference type="InterPro" id="IPR011060">
    <property type="entry name" value="RibuloseP-bd_barrel"/>
</dbReference>
<dbReference type="GO" id="GO:0016829">
    <property type="term" value="F:lyase activity"/>
    <property type="evidence" value="ECO:0007669"/>
    <property type="project" value="UniProtKB-KW"/>
</dbReference>
<dbReference type="Pfam" id="PF00977">
    <property type="entry name" value="His_biosynth"/>
    <property type="match status" value="1"/>
</dbReference>
<dbReference type="AlphaFoldDB" id="A0A2T1NGK3"/>
<dbReference type="GO" id="GO:0000107">
    <property type="term" value="F:imidazoleglycerol-phosphate synthase activity"/>
    <property type="evidence" value="ECO:0007669"/>
    <property type="project" value="UniProtKB-UniRule"/>
</dbReference>
<comment type="catalytic activity">
    <reaction evidence="10 11">
        <text>5-[(5-phospho-1-deoxy-D-ribulos-1-ylimino)methylamino]-1-(5-phospho-beta-D-ribosyl)imidazole-4-carboxamide + L-glutamine = D-erythro-1-(imidazol-4-yl)glycerol 3-phosphate + 5-amino-1-(5-phospho-beta-D-ribosyl)imidazole-4-carboxamide + L-glutamate + H(+)</text>
        <dbReference type="Rhea" id="RHEA:24793"/>
        <dbReference type="ChEBI" id="CHEBI:15378"/>
        <dbReference type="ChEBI" id="CHEBI:29985"/>
        <dbReference type="ChEBI" id="CHEBI:58278"/>
        <dbReference type="ChEBI" id="CHEBI:58359"/>
        <dbReference type="ChEBI" id="CHEBI:58475"/>
        <dbReference type="ChEBI" id="CHEBI:58525"/>
        <dbReference type="EC" id="4.3.2.10"/>
    </reaction>
</comment>
<evidence type="ECO:0000256" key="6">
    <source>
        <dbReference type="ARBA" id="ARBA00022605"/>
    </source>
</evidence>
<dbReference type="PANTHER" id="PTHR21235:SF2">
    <property type="entry name" value="IMIDAZOLE GLYCEROL PHOSPHATE SYNTHASE HISHF"/>
    <property type="match status" value="1"/>
</dbReference>
<comment type="caution">
    <text evidence="13">The sequence shown here is derived from an EMBL/GenBank/DDBJ whole genome shotgun (WGS) entry which is preliminary data.</text>
</comment>
<dbReference type="EMBL" id="PXOT01000020">
    <property type="protein sequence ID" value="PSG91993.1"/>
    <property type="molecule type" value="Genomic_DNA"/>
</dbReference>
<evidence type="ECO:0000256" key="8">
    <source>
        <dbReference type="ARBA" id="ARBA00023239"/>
    </source>
</evidence>
<comment type="function">
    <text evidence="9 11">IGPS catalyzes the conversion of PRFAR and glutamine to IGP, AICAR and glutamate. The HisF subunit catalyzes the cyclization activity that produces IGP and AICAR from PRFAR using the ammonia provided by the HisH subunit.</text>
</comment>
<keyword evidence="14" id="KW-1185">Reference proteome</keyword>
<evidence type="ECO:0000256" key="10">
    <source>
        <dbReference type="ARBA" id="ARBA00047838"/>
    </source>
</evidence>
<evidence type="ECO:0000256" key="11">
    <source>
        <dbReference type="HAMAP-Rule" id="MF_01013"/>
    </source>
</evidence>
<dbReference type="HAMAP" id="MF_01013">
    <property type="entry name" value="HisF"/>
    <property type="match status" value="1"/>
</dbReference>
<keyword evidence="6 11" id="KW-0028">Amino-acid biosynthesis</keyword>
<evidence type="ECO:0000313" key="14">
    <source>
        <dbReference type="Proteomes" id="UP000238430"/>
    </source>
</evidence>
<feature type="active site" evidence="11">
    <location>
        <position position="11"/>
    </location>
</feature>
<keyword evidence="5 11" id="KW-0963">Cytoplasm</keyword>
<evidence type="ECO:0000256" key="7">
    <source>
        <dbReference type="ARBA" id="ARBA00023102"/>
    </source>
</evidence>
<dbReference type="PANTHER" id="PTHR21235">
    <property type="entry name" value="IMIDAZOLE GLYCEROL PHOSPHATE SYNTHASE SUBUNIT HISF/H IGP SYNTHASE SUBUNIT HISF/H"/>
    <property type="match status" value="1"/>
</dbReference>